<proteinExistence type="predicted"/>
<dbReference type="InterPro" id="IPR021958">
    <property type="entry name" value="DUF3575"/>
</dbReference>
<reference evidence="1" key="1">
    <citation type="submission" date="2022-10" db="EMBL/GenBank/DDBJ databases">
        <title>Human gut microbiome strain richness.</title>
        <authorList>
            <person name="Chen-Liaw A."/>
        </authorList>
    </citation>
    <scope>NUCLEOTIDE SEQUENCE</scope>
    <source>
        <strain evidence="1">1001283st1_A3_1001283B150304_161114</strain>
    </source>
</reference>
<dbReference type="AlphaFoldDB" id="A0AAP3SI03"/>
<gene>
    <name evidence="1" type="ORF">PO127_20075</name>
</gene>
<organism evidence="1 2">
    <name type="scientific">Bacteroides thetaiotaomicron</name>
    <dbReference type="NCBI Taxonomy" id="818"/>
    <lineage>
        <taxon>Bacteria</taxon>
        <taxon>Pseudomonadati</taxon>
        <taxon>Bacteroidota</taxon>
        <taxon>Bacteroidia</taxon>
        <taxon>Bacteroidales</taxon>
        <taxon>Bacteroidaceae</taxon>
        <taxon>Bacteroides</taxon>
    </lineage>
</organism>
<dbReference type="Pfam" id="PF12099">
    <property type="entry name" value="DUF3575"/>
    <property type="match status" value="1"/>
</dbReference>
<comment type="caution">
    <text evidence="1">The sequence shown here is derived from an EMBL/GenBank/DDBJ whole genome shotgun (WGS) entry which is preliminary data.</text>
</comment>
<name>A0AAP3SI03_BACT4</name>
<protein>
    <submittedName>
        <fullName evidence="1">DUF3575 domain-containing protein</fullName>
    </submittedName>
</protein>
<sequence length="159" mass="18318">YDLALAPNLEVEIPVGKRWSLNAEYKCPWWLNSKHDFCYQLLSGGVEGRCWLGNRQKRNRLTGHFVGLYAEGGIYDFQWKGDGYRGDYYGAAGVTYGYARQLARHLSLEFSFGIGYLTTEYKKYTPYEGDIVWTTSGRYNFIGPTKAKVSLVWLIKRGR</sequence>
<evidence type="ECO:0000313" key="2">
    <source>
        <dbReference type="Proteomes" id="UP001217776"/>
    </source>
</evidence>
<dbReference type="EMBL" id="JAQNVG010000040">
    <property type="protein sequence ID" value="MDC2238043.1"/>
    <property type="molecule type" value="Genomic_DNA"/>
</dbReference>
<accession>A0AAP3SI03</accession>
<dbReference type="Proteomes" id="UP001217776">
    <property type="component" value="Unassembled WGS sequence"/>
</dbReference>
<dbReference type="RefSeq" id="WP_272199895.1">
    <property type="nucleotide sequence ID" value="NZ_JAQNVG010000040.1"/>
</dbReference>
<feature type="non-terminal residue" evidence="1">
    <location>
        <position position="1"/>
    </location>
</feature>
<evidence type="ECO:0000313" key="1">
    <source>
        <dbReference type="EMBL" id="MDC2238043.1"/>
    </source>
</evidence>